<protein>
    <recommendedName>
        <fullName evidence="2">Ubiquitin-like domain-containing protein</fullName>
    </recommendedName>
</protein>
<gene>
    <name evidence="3" type="primary">TPHA0E01810</name>
    <name evidence="3" type="ordered locus">TPHA_0E01810</name>
</gene>
<dbReference type="Proteomes" id="UP000005666">
    <property type="component" value="Chromosome 5"/>
</dbReference>
<dbReference type="SUPFAM" id="SSF54236">
    <property type="entry name" value="Ubiquitin-like"/>
    <property type="match status" value="1"/>
</dbReference>
<keyword evidence="4" id="KW-1185">Reference proteome</keyword>
<evidence type="ECO:0000256" key="1">
    <source>
        <dbReference type="SAM" id="MobiDB-lite"/>
    </source>
</evidence>
<dbReference type="CDD" id="cd17080">
    <property type="entry name" value="Ubl_SLD2_Esc2_like"/>
    <property type="match status" value="1"/>
</dbReference>
<dbReference type="Gene3D" id="3.10.20.90">
    <property type="entry name" value="Phosphatidylinositol 3-kinase Catalytic Subunit, Chain A, domain 1"/>
    <property type="match status" value="1"/>
</dbReference>
<dbReference type="eggNOG" id="ENOG502QS09">
    <property type="taxonomic scope" value="Eukaryota"/>
</dbReference>
<sequence length="453" mass="52282">MSDDGDDDDFFMNTDDDPDSYVQEEQVFVNSTEQNITKVVVSEEIHNISKTKVPQTSIFIDSESESETGHTSSSDQNIQKQYVLEVRKLHTGSKRRESDIKSNSANSTDFSDTGSLEMVNYNNTDRTYRSKRRRSQRENIIDEREIRPSGIDADDEFFKAIREASKRPSTLSNSGTPEILNRKYNIMYISKLNGSEERRIQAKVLGTQTFAKVLPPILNTLLKVNKIPSKLRSLYKAENVTLYWNKSKLLNFMNCDSLKIPQTYQNEISELEIILISKEEEQKFEEQFKMQLLEDEQLSQKNIENFNDSNKPFDILNTSYNEYEKELENWNSKDFNVTNDVLDVSNDENSSNNVKGNDSMNLIEISDNESSIKEHGTSNVIKISLMSNDNKKIFVNVRSSTKIQKLVDYFKKCKNLTSNQRIKVIFDHDVLSLDSMIGDNDIEDEDIVEMIIE</sequence>
<dbReference type="HOGENOM" id="CLU_048318_0_0_1"/>
<name>G8BTP6_TETPH</name>
<dbReference type="InterPro" id="IPR022617">
    <property type="entry name" value="Rad60/SUMO-like_dom"/>
</dbReference>
<dbReference type="InterPro" id="IPR000626">
    <property type="entry name" value="Ubiquitin-like_dom"/>
</dbReference>
<proteinExistence type="predicted"/>
<evidence type="ECO:0000259" key="2">
    <source>
        <dbReference type="PROSITE" id="PS50053"/>
    </source>
</evidence>
<dbReference type="RefSeq" id="XP_003685708.1">
    <property type="nucleotide sequence ID" value="XM_003685660.1"/>
</dbReference>
<dbReference type="KEGG" id="tpf:TPHA_0E01810"/>
<evidence type="ECO:0000313" key="4">
    <source>
        <dbReference type="Proteomes" id="UP000005666"/>
    </source>
</evidence>
<dbReference type="OMA" id="NFMTCNS"/>
<evidence type="ECO:0000313" key="3">
    <source>
        <dbReference type="EMBL" id="CCE63274.1"/>
    </source>
</evidence>
<dbReference type="InterPro" id="IPR029071">
    <property type="entry name" value="Ubiquitin-like_domsf"/>
</dbReference>
<feature type="region of interest" description="Disordered" evidence="1">
    <location>
        <begin position="90"/>
        <end position="117"/>
    </location>
</feature>
<dbReference type="AlphaFoldDB" id="G8BTP6"/>
<reference evidence="3 4" key="1">
    <citation type="journal article" date="2011" name="Proc. Natl. Acad. Sci. U.S.A.">
        <title>Evolutionary erosion of yeast sex chromosomes by mating-type switching accidents.</title>
        <authorList>
            <person name="Gordon J.L."/>
            <person name="Armisen D."/>
            <person name="Proux-Wera E."/>
            <person name="Oheigeartaigh S.S."/>
            <person name="Byrne K.P."/>
            <person name="Wolfe K.H."/>
        </authorList>
    </citation>
    <scope>NUCLEOTIDE SEQUENCE [LARGE SCALE GENOMIC DNA]</scope>
    <source>
        <strain evidence="4">ATCC 24235 / CBS 4417 / NBRC 1672 / NRRL Y-8282 / UCD 70-5</strain>
    </source>
</reference>
<feature type="region of interest" description="Disordered" evidence="1">
    <location>
        <begin position="1"/>
        <end position="21"/>
    </location>
</feature>
<organism evidence="3 4">
    <name type="scientific">Tetrapisispora phaffii (strain ATCC 24235 / CBS 4417 / NBRC 1672 / NRRL Y-8282 / UCD 70-5)</name>
    <name type="common">Yeast</name>
    <name type="synonym">Fabospora phaffii</name>
    <dbReference type="NCBI Taxonomy" id="1071381"/>
    <lineage>
        <taxon>Eukaryota</taxon>
        <taxon>Fungi</taxon>
        <taxon>Dikarya</taxon>
        <taxon>Ascomycota</taxon>
        <taxon>Saccharomycotina</taxon>
        <taxon>Saccharomycetes</taxon>
        <taxon>Saccharomycetales</taxon>
        <taxon>Saccharomycetaceae</taxon>
        <taxon>Tetrapisispora</taxon>
    </lineage>
</organism>
<dbReference type="OrthoDB" id="3365399at2759"/>
<feature type="compositionally biased region" description="Acidic residues" evidence="1">
    <location>
        <begin position="1"/>
        <end position="19"/>
    </location>
</feature>
<dbReference type="Pfam" id="PF11976">
    <property type="entry name" value="Rad60-SLD"/>
    <property type="match status" value="1"/>
</dbReference>
<dbReference type="GeneID" id="11531431"/>
<dbReference type="EMBL" id="HE612860">
    <property type="protein sequence ID" value="CCE63274.1"/>
    <property type="molecule type" value="Genomic_DNA"/>
</dbReference>
<dbReference type="PROSITE" id="PS50053">
    <property type="entry name" value="UBIQUITIN_2"/>
    <property type="match status" value="1"/>
</dbReference>
<feature type="domain" description="Ubiquitin-like" evidence="2">
    <location>
        <begin position="381"/>
        <end position="453"/>
    </location>
</feature>
<accession>G8BTP6</accession>
<feature type="compositionally biased region" description="Polar residues" evidence="1">
    <location>
        <begin position="101"/>
        <end position="117"/>
    </location>
</feature>